<organism evidence="2 3">
    <name type="scientific">Stackebrandtia albiflava</name>
    <dbReference type="NCBI Taxonomy" id="406432"/>
    <lineage>
        <taxon>Bacteria</taxon>
        <taxon>Bacillati</taxon>
        <taxon>Actinomycetota</taxon>
        <taxon>Actinomycetes</taxon>
        <taxon>Glycomycetales</taxon>
        <taxon>Glycomycetaceae</taxon>
        <taxon>Stackebrandtia</taxon>
    </lineage>
</organism>
<name>A0A562VAL7_9ACTN</name>
<keyword evidence="1" id="KW-1133">Transmembrane helix</keyword>
<dbReference type="Proteomes" id="UP000321617">
    <property type="component" value="Unassembled WGS sequence"/>
</dbReference>
<dbReference type="Pfam" id="PF19545">
    <property type="entry name" value="DUF6069"/>
    <property type="match status" value="1"/>
</dbReference>
<feature type="transmembrane region" description="Helical" evidence="1">
    <location>
        <begin position="88"/>
        <end position="107"/>
    </location>
</feature>
<dbReference type="InterPro" id="IPR045713">
    <property type="entry name" value="DUF6069"/>
</dbReference>
<dbReference type="OrthoDB" id="3483430at2"/>
<feature type="transmembrane region" description="Helical" evidence="1">
    <location>
        <begin position="113"/>
        <end position="138"/>
    </location>
</feature>
<protein>
    <submittedName>
        <fullName evidence="2">Uncharacterized protein</fullName>
    </submittedName>
</protein>
<evidence type="ECO:0000256" key="1">
    <source>
        <dbReference type="SAM" id="Phobius"/>
    </source>
</evidence>
<dbReference type="AlphaFoldDB" id="A0A562VAL7"/>
<proteinExistence type="predicted"/>
<accession>A0A562VAL7</accession>
<comment type="caution">
    <text evidence="2">The sequence shown here is derived from an EMBL/GenBank/DDBJ whole genome shotgun (WGS) entry which is preliminary data.</text>
</comment>
<sequence length="143" mass="14519">MTATATTTGLTGTPRRRWPVWILTLTAATALPLLIWAVTDPIAGHPLVAESGGTVFHVDAGTIPIGAAVTTACGLGVAAVLNRTARPARNWVITAATVTVLSLPSTLGGTTALTVAVLMLMHLVVGAVALVGGLRLLARLGRL</sequence>
<evidence type="ECO:0000313" key="2">
    <source>
        <dbReference type="EMBL" id="TWJ14922.1"/>
    </source>
</evidence>
<evidence type="ECO:0000313" key="3">
    <source>
        <dbReference type="Proteomes" id="UP000321617"/>
    </source>
</evidence>
<gene>
    <name evidence="2" type="ORF">LX16_0616</name>
</gene>
<feature type="transmembrane region" description="Helical" evidence="1">
    <location>
        <begin position="58"/>
        <end position="81"/>
    </location>
</feature>
<keyword evidence="3" id="KW-1185">Reference proteome</keyword>
<keyword evidence="1" id="KW-0812">Transmembrane</keyword>
<dbReference type="RefSeq" id="WP_147132762.1">
    <property type="nucleotide sequence ID" value="NZ_BAABIJ010000001.1"/>
</dbReference>
<reference evidence="2 3" key="1">
    <citation type="journal article" date="2013" name="Stand. Genomic Sci.">
        <title>Genomic Encyclopedia of Type Strains, Phase I: The one thousand microbial genomes (KMG-I) project.</title>
        <authorList>
            <person name="Kyrpides N.C."/>
            <person name="Woyke T."/>
            <person name="Eisen J.A."/>
            <person name="Garrity G."/>
            <person name="Lilburn T.G."/>
            <person name="Beck B.J."/>
            <person name="Whitman W.B."/>
            <person name="Hugenholtz P."/>
            <person name="Klenk H.P."/>
        </authorList>
    </citation>
    <scope>NUCLEOTIDE SEQUENCE [LARGE SCALE GENOMIC DNA]</scope>
    <source>
        <strain evidence="2 3">DSM 45044</strain>
    </source>
</reference>
<dbReference type="EMBL" id="VLLL01000005">
    <property type="protein sequence ID" value="TWJ14922.1"/>
    <property type="molecule type" value="Genomic_DNA"/>
</dbReference>
<keyword evidence="1" id="KW-0472">Membrane</keyword>
<feature type="transmembrane region" description="Helical" evidence="1">
    <location>
        <begin position="20"/>
        <end position="38"/>
    </location>
</feature>